<sequence length="111" mass="12655">MVSIVKSGMALSWSLTLLSAVMLFVVLSVTKAFSMIIIYVKFLLTHRIDETFIYSVIMIRYAYYSITHQKRDAPTKKGSRLSCYFLQLCAIPCESQDVEWCKSVVDGRLDA</sequence>
<organism evidence="1 2">
    <name type="scientific">Parascaris univalens</name>
    <name type="common">Nematode worm</name>
    <dbReference type="NCBI Taxonomy" id="6257"/>
    <lineage>
        <taxon>Eukaryota</taxon>
        <taxon>Metazoa</taxon>
        <taxon>Ecdysozoa</taxon>
        <taxon>Nematoda</taxon>
        <taxon>Chromadorea</taxon>
        <taxon>Rhabditida</taxon>
        <taxon>Spirurina</taxon>
        <taxon>Ascaridomorpha</taxon>
        <taxon>Ascaridoidea</taxon>
        <taxon>Ascarididae</taxon>
        <taxon>Parascaris</taxon>
    </lineage>
</organism>
<reference evidence="2" key="1">
    <citation type="submission" date="2022-11" db="UniProtKB">
        <authorList>
            <consortium name="WormBaseParasite"/>
        </authorList>
    </citation>
    <scope>IDENTIFICATION</scope>
</reference>
<dbReference type="AlphaFoldDB" id="A0A915AMZ7"/>
<evidence type="ECO:0000313" key="1">
    <source>
        <dbReference type="Proteomes" id="UP000887569"/>
    </source>
</evidence>
<dbReference type="WBParaSite" id="PgR011_g077_t01">
    <property type="protein sequence ID" value="PgR011_g077_t01"/>
    <property type="gene ID" value="PgR011_g077"/>
</dbReference>
<dbReference type="Proteomes" id="UP000887569">
    <property type="component" value="Unplaced"/>
</dbReference>
<evidence type="ECO:0000313" key="2">
    <source>
        <dbReference type="WBParaSite" id="PgR011_g077_t01"/>
    </source>
</evidence>
<proteinExistence type="predicted"/>
<keyword evidence="1" id="KW-1185">Reference proteome</keyword>
<accession>A0A915AMZ7</accession>
<name>A0A915AMZ7_PARUN</name>
<protein>
    <submittedName>
        <fullName evidence="2">Uncharacterized protein</fullName>
    </submittedName>
</protein>